<evidence type="ECO:0000256" key="8">
    <source>
        <dbReference type="SAM" id="Phobius"/>
    </source>
</evidence>
<comment type="subcellular location">
    <subcellularLocation>
        <location evidence="1">Cell membrane</location>
        <topology evidence="1">Multi-pass membrane protein</topology>
    </subcellularLocation>
</comment>
<reference evidence="9" key="1">
    <citation type="submission" date="2019-03" db="EMBL/GenBank/DDBJ databases">
        <authorList>
            <person name="Hao L."/>
        </authorList>
    </citation>
    <scope>NUCLEOTIDE SEQUENCE</scope>
</reference>
<organism evidence="9">
    <name type="scientific">anaerobic digester metagenome</name>
    <dbReference type="NCBI Taxonomy" id="1263854"/>
    <lineage>
        <taxon>unclassified sequences</taxon>
        <taxon>metagenomes</taxon>
        <taxon>ecological metagenomes</taxon>
    </lineage>
</organism>
<dbReference type="GO" id="GO:0033214">
    <property type="term" value="P:siderophore-iron import into cell"/>
    <property type="evidence" value="ECO:0007669"/>
    <property type="project" value="TreeGrafter"/>
</dbReference>
<dbReference type="CDD" id="cd06550">
    <property type="entry name" value="TM_ABC_iron-siderophores_like"/>
    <property type="match status" value="1"/>
</dbReference>
<name>A0A485M1U7_9ZZZZ</name>
<dbReference type="SUPFAM" id="SSF81345">
    <property type="entry name" value="ABC transporter involved in vitamin B12 uptake, BtuC"/>
    <property type="match status" value="1"/>
</dbReference>
<gene>
    <name evidence="9" type="ORF">SCFA_410004</name>
</gene>
<evidence type="ECO:0000256" key="7">
    <source>
        <dbReference type="ARBA" id="ARBA00023136"/>
    </source>
</evidence>
<evidence type="ECO:0000313" key="9">
    <source>
        <dbReference type="EMBL" id="VFU15336.1"/>
    </source>
</evidence>
<dbReference type="FunFam" id="1.10.3470.10:FF:000001">
    <property type="entry name" value="Vitamin B12 ABC transporter permease BtuC"/>
    <property type="match status" value="1"/>
</dbReference>
<dbReference type="InterPro" id="IPR037294">
    <property type="entry name" value="ABC_BtuC-like"/>
</dbReference>
<keyword evidence="5 8" id="KW-0812">Transmembrane</keyword>
<dbReference type="PANTHER" id="PTHR30472:SF70">
    <property type="entry name" value="MOLYBDATE IMPORT SYSTEM PERMEASE PROTEIN MOLB"/>
    <property type="match status" value="1"/>
</dbReference>
<keyword evidence="3" id="KW-0813">Transport</keyword>
<feature type="transmembrane region" description="Helical" evidence="8">
    <location>
        <begin position="125"/>
        <end position="143"/>
    </location>
</feature>
<feature type="transmembrane region" description="Helical" evidence="8">
    <location>
        <begin position="304"/>
        <end position="328"/>
    </location>
</feature>
<evidence type="ECO:0000256" key="4">
    <source>
        <dbReference type="ARBA" id="ARBA00022475"/>
    </source>
</evidence>
<dbReference type="InterPro" id="IPR000522">
    <property type="entry name" value="ABC_transptr_permease_BtuC"/>
</dbReference>
<evidence type="ECO:0000256" key="6">
    <source>
        <dbReference type="ARBA" id="ARBA00022989"/>
    </source>
</evidence>
<feature type="transmembrane region" description="Helical" evidence="8">
    <location>
        <begin position="67"/>
        <end position="88"/>
    </location>
</feature>
<keyword evidence="7 8" id="KW-0472">Membrane</keyword>
<keyword evidence="4" id="KW-1003">Cell membrane</keyword>
<feature type="transmembrane region" description="Helical" evidence="8">
    <location>
        <begin position="243"/>
        <end position="268"/>
    </location>
</feature>
<evidence type="ECO:0000256" key="3">
    <source>
        <dbReference type="ARBA" id="ARBA00022448"/>
    </source>
</evidence>
<dbReference type="GO" id="GO:0022857">
    <property type="term" value="F:transmembrane transporter activity"/>
    <property type="evidence" value="ECO:0007669"/>
    <property type="project" value="InterPro"/>
</dbReference>
<proteinExistence type="inferred from homology"/>
<evidence type="ECO:0000256" key="1">
    <source>
        <dbReference type="ARBA" id="ARBA00004651"/>
    </source>
</evidence>
<comment type="similarity">
    <text evidence="2">Belongs to the binding-protein-dependent transport system permease family. FecCD subfamily.</text>
</comment>
<accession>A0A485M1U7</accession>
<protein>
    <submittedName>
        <fullName evidence="9">ABC transporter permease</fullName>
    </submittedName>
</protein>
<feature type="transmembrane region" description="Helical" evidence="8">
    <location>
        <begin position="193"/>
        <end position="215"/>
    </location>
</feature>
<evidence type="ECO:0000256" key="5">
    <source>
        <dbReference type="ARBA" id="ARBA00022692"/>
    </source>
</evidence>
<dbReference type="Pfam" id="PF01032">
    <property type="entry name" value="FecCD"/>
    <property type="match status" value="1"/>
</dbReference>
<dbReference type="PANTHER" id="PTHR30472">
    <property type="entry name" value="FERRIC ENTEROBACTIN TRANSPORT SYSTEM PERMEASE PROTEIN"/>
    <property type="match status" value="1"/>
</dbReference>
<evidence type="ECO:0000256" key="2">
    <source>
        <dbReference type="ARBA" id="ARBA00007935"/>
    </source>
</evidence>
<feature type="transmembrane region" description="Helical" evidence="8">
    <location>
        <begin position="280"/>
        <end position="297"/>
    </location>
</feature>
<feature type="transmembrane region" description="Helical" evidence="8">
    <location>
        <begin position="150"/>
        <end position="173"/>
    </location>
</feature>
<dbReference type="AlphaFoldDB" id="A0A485M1U7"/>
<sequence>MKPSILIILCAVLGLMCCLSLTLGKYPVGIGDMAAFFLYKTAGAGPMGVADAELMENLLFDIRLPRILAAMLIGAALSTSGASFQALFTNPLVSPKMLGVLSGASFGAVSAMLFTRSWFVVQASAAAFGFIAVGAAIGIARLYRTDSIIMLVLGGIISEALFTSLISIVKYVADPYDDLPAITYWLMGNLSFVNLRTVTIAGVPILAGVFALMLYGKHLNVLSLGDEEAHSLGVNIRVIRYGIIFFATLASTLTVVIGGMVGWVGLIIPHVARMLVGPNNIILLPASALLGAIYLLLADGLSRLLFSFEIPIGIVTSLFGIPFFLYILRNAKKGWS</sequence>
<dbReference type="Gene3D" id="1.10.3470.10">
    <property type="entry name" value="ABC transporter involved in vitamin B12 uptake, BtuC"/>
    <property type="match status" value="1"/>
</dbReference>
<dbReference type="GO" id="GO:0005886">
    <property type="term" value="C:plasma membrane"/>
    <property type="evidence" value="ECO:0007669"/>
    <property type="project" value="UniProtKB-SubCell"/>
</dbReference>
<keyword evidence="6 8" id="KW-1133">Transmembrane helix</keyword>
<dbReference type="EMBL" id="CAADRM010000105">
    <property type="protein sequence ID" value="VFU15336.1"/>
    <property type="molecule type" value="Genomic_DNA"/>
</dbReference>